<proteinExistence type="predicted"/>
<name>A0A914GV73_GLORO</name>
<evidence type="ECO:0000259" key="2">
    <source>
        <dbReference type="Pfam" id="PF02921"/>
    </source>
</evidence>
<dbReference type="GO" id="GO:0008021">
    <property type="term" value="C:synaptic vesicle"/>
    <property type="evidence" value="ECO:0007669"/>
    <property type="project" value="InterPro"/>
</dbReference>
<dbReference type="WBParaSite" id="Gr19_v10_g11089.t1">
    <property type="protein sequence ID" value="Gr19_v10_g11089.t1"/>
    <property type="gene ID" value="Gr19_v10_g11089"/>
</dbReference>
<dbReference type="InterPro" id="IPR001285">
    <property type="entry name" value="Synaptophysin/porin"/>
</dbReference>
<dbReference type="Pfam" id="PF02921">
    <property type="entry name" value="UCR_TM"/>
    <property type="match status" value="1"/>
</dbReference>
<dbReference type="Proteomes" id="UP000887572">
    <property type="component" value="Unplaced"/>
</dbReference>
<dbReference type="AlphaFoldDB" id="A0A914GV73"/>
<keyword evidence="1" id="KW-0472">Membrane</keyword>
<keyword evidence="1" id="KW-1133">Transmembrane helix</keyword>
<dbReference type="GO" id="GO:0008121">
    <property type="term" value="F:quinol-cytochrome-c reductase activity"/>
    <property type="evidence" value="ECO:0007669"/>
    <property type="project" value="InterPro"/>
</dbReference>
<feature type="transmembrane region" description="Helical" evidence="1">
    <location>
        <begin position="48"/>
        <end position="66"/>
    </location>
</feature>
<feature type="transmembrane region" description="Helical" evidence="1">
    <location>
        <begin position="162"/>
        <end position="182"/>
    </location>
</feature>
<organism evidence="3 4">
    <name type="scientific">Globodera rostochiensis</name>
    <name type="common">Golden nematode worm</name>
    <name type="synonym">Heterodera rostochiensis</name>
    <dbReference type="NCBI Taxonomy" id="31243"/>
    <lineage>
        <taxon>Eukaryota</taxon>
        <taxon>Metazoa</taxon>
        <taxon>Ecdysozoa</taxon>
        <taxon>Nematoda</taxon>
        <taxon>Chromadorea</taxon>
        <taxon>Rhabditida</taxon>
        <taxon>Tylenchina</taxon>
        <taxon>Tylenchomorpha</taxon>
        <taxon>Tylenchoidea</taxon>
        <taxon>Heteroderidae</taxon>
        <taxon>Heteroderinae</taxon>
        <taxon>Globodera</taxon>
    </lineage>
</organism>
<dbReference type="Gene3D" id="1.20.5.270">
    <property type="entry name" value="Ubiquinol cytochrome reductase, transmembrane domain"/>
    <property type="match status" value="1"/>
</dbReference>
<keyword evidence="1" id="KW-0812">Transmembrane</keyword>
<dbReference type="PANTHER" id="PTHR10306">
    <property type="entry name" value="SYNAPTOPHYSIN"/>
    <property type="match status" value="1"/>
</dbReference>
<reference evidence="4" key="1">
    <citation type="submission" date="2022-11" db="UniProtKB">
        <authorList>
            <consortium name="WormBaseParasite"/>
        </authorList>
    </citation>
    <scope>IDENTIFICATION</scope>
</reference>
<protein>
    <submittedName>
        <fullName evidence="4">Cytochrome b-c1 complex subunit Rieske transmembrane domain-containing protein</fullName>
    </submittedName>
</protein>
<evidence type="ECO:0000313" key="3">
    <source>
        <dbReference type="Proteomes" id="UP000887572"/>
    </source>
</evidence>
<dbReference type="PANTHER" id="PTHR10306:SF17">
    <property type="entry name" value="MARVEL DOMAIN-CONTAINING PROTEIN"/>
    <property type="match status" value="1"/>
</dbReference>
<accession>A0A914GV73</accession>
<dbReference type="InterPro" id="IPR004192">
    <property type="entry name" value="Rieske_TM"/>
</dbReference>
<feature type="domain" description="Cytochrome b-c1 complex subunit Rieske transmembrane" evidence="2">
    <location>
        <begin position="12"/>
        <end position="74"/>
    </location>
</feature>
<dbReference type="SUPFAM" id="SSF81502">
    <property type="entry name" value="ISP transmembrane anchor"/>
    <property type="match status" value="1"/>
</dbReference>
<evidence type="ECO:0000256" key="1">
    <source>
        <dbReference type="SAM" id="Phobius"/>
    </source>
</evidence>
<dbReference type="InterPro" id="IPR037008">
    <property type="entry name" value="bc1_Rieske_TM_sf"/>
</dbReference>
<feature type="transmembrane region" description="Helical" evidence="1">
    <location>
        <begin position="231"/>
        <end position="253"/>
    </location>
</feature>
<sequence>MALATMPMRTVHNDVQFPNFDAYRNKLTKDPSQPSHVTQDDRRGVNNFIYYAVGGALTLMAAKFGIQKVVHFLSGISVHSSAAGRILCDHSSYKYEFGSLDIDELVVHRCNGTETALFEPVFGAGADFVAFLIPLSLFVTVAGLLLYLLCFNHYASDDRLPVLDLIVTVLLTVGWMVGTLSFSMSARAISEATTEANVNKTVEAHGICKGLKKGDDVSKCTWETHAARAPLSVVTLAGLGLFVLFASNIWFIYKETPFFRERQARRNAHNNLPSTEPYTLE</sequence>
<feature type="transmembrane region" description="Helical" evidence="1">
    <location>
        <begin position="128"/>
        <end position="150"/>
    </location>
</feature>
<keyword evidence="3" id="KW-1185">Reference proteome</keyword>
<evidence type="ECO:0000313" key="4">
    <source>
        <dbReference type="WBParaSite" id="Gr19_v10_g11089.t1"/>
    </source>
</evidence>
<dbReference type="GO" id="GO:0016020">
    <property type="term" value="C:membrane"/>
    <property type="evidence" value="ECO:0007669"/>
    <property type="project" value="InterPro"/>
</dbReference>